<evidence type="ECO:0000313" key="7">
    <source>
        <dbReference type="EMBL" id="MDT0575698.1"/>
    </source>
</evidence>
<dbReference type="Pfam" id="PF07715">
    <property type="entry name" value="Plug"/>
    <property type="match status" value="1"/>
</dbReference>
<proteinExistence type="inferred from homology"/>
<organism evidence="7 8">
    <name type="scientific">Croceicoccus esteveae</name>
    <dbReference type="NCBI Taxonomy" id="3075597"/>
    <lineage>
        <taxon>Bacteria</taxon>
        <taxon>Pseudomonadati</taxon>
        <taxon>Pseudomonadota</taxon>
        <taxon>Alphaproteobacteria</taxon>
        <taxon>Sphingomonadales</taxon>
        <taxon>Erythrobacteraceae</taxon>
        <taxon>Croceicoccus</taxon>
    </lineage>
</organism>
<comment type="subcellular location">
    <subcellularLocation>
        <location evidence="1 4">Cell outer membrane</location>
    </subcellularLocation>
</comment>
<dbReference type="InterPro" id="IPR000531">
    <property type="entry name" value="Beta-barrel_TonB"/>
</dbReference>
<comment type="caution">
    <text evidence="7">The sequence shown here is derived from an EMBL/GenBank/DDBJ whole genome shotgun (WGS) entry which is preliminary data.</text>
</comment>
<keyword evidence="4" id="KW-0798">TonB box</keyword>
<dbReference type="InterPro" id="IPR012910">
    <property type="entry name" value="Plug_dom"/>
</dbReference>
<dbReference type="Gene3D" id="2.40.170.20">
    <property type="entry name" value="TonB-dependent receptor, beta-barrel domain"/>
    <property type="match status" value="1"/>
</dbReference>
<keyword evidence="8" id="KW-1185">Reference proteome</keyword>
<dbReference type="PANTHER" id="PTHR47234">
    <property type="match status" value="1"/>
</dbReference>
<evidence type="ECO:0000256" key="4">
    <source>
        <dbReference type="RuleBase" id="RU003357"/>
    </source>
</evidence>
<sequence length="965" mass="103389">MPDTVNEATAVADLGDNAIVVTGSRIKRTRFDTKEPTLVIGEDLFEEQGYTNVGEALETLPAFGPPDSNAVGSQAGSFGSGQSFINFFGLGSQRTLTLVNGRRYVSSNTASIFGPVGAGTQVDLNTIPTLLIDRIETVAVGAAPIYGSDAIAGTVNIILKDEFDGIELNGQYGIAEEGDAEEYRLSALAGKNFGGGRGNVVAAFEYNKTGGLLFSDRKQTSRGLFFAAPADPDYPFRNQLIEDRRIPVLGQFGIPAIADTFPGFGADFTNAAGDTLVFNREGNLVPLDFGTPTGSIVNASGGDGFSLVPVSNLRSPVERYLGNLQVKYEVTDTTRVFLEGSYANSKGTELRSQPVYNTALFDDAGTPDGALIIPLDNPFLSDEARQLIASQLPDDQDFFYLGRANTNIIAGEGSSTVELYRIAGGLEGDLSLFERGFAWELVGNYGKSKTKGNSRELVQGNFVNALNGCSNSGSASPIETVSSTCVPFNPFGNQNSQAVADYITTVAKPIATNEQWVVTASVTGSLLDVWAGGVDFALGYEHRDETADFDPGQFFFGQVNPDDPDGPRQSFGRSVPIDPVNGGYNTDEIFGELLIPLVAPDMEVPFVNRLEISGAARYVDNSLTGGDLTWTAGGRFNPVRDLGIRGNFTRSIRAPAVTELFNPTSNIFTLADDPCDARFIDSGPNPANRAANCAADGLPGNFVSNIVDFTTEGVLAGNTGLQNEKADSWTVGVVFTPTFLRGLQWSADWVEIDLSDAIVSLNAEQTLNACYDAVSFPAPACEQIDRDDAGQVDFIRTGYVNAASYSYKGLISEMNWRIDTPFIGADSTINLRGSYQYLDELRQEVGTGDLTILRGDAGYSKHQATASITYNNDDFGAFVQGRYIGPAQIDPNAPDNAYDVPGPDSVVFVDASVRFNVEDMFTLRLITENIFDTNAPYPVPAGGGIVTYFDGIMGRYFKVSATTRF</sequence>
<dbReference type="InterPro" id="IPR037066">
    <property type="entry name" value="Plug_dom_sf"/>
</dbReference>
<dbReference type="Pfam" id="PF00593">
    <property type="entry name" value="TonB_dep_Rec_b-barrel"/>
    <property type="match status" value="1"/>
</dbReference>
<dbReference type="RefSeq" id="WP_311340270.1">
    <property type="nucleotide sequence ID" value="NZ_JAVRHS010000003.1"/>
</dbReference>
<evidence type="ECO:0000259" key="5">
    <source>
        <dbReference type="Pfam" id="PF00593"/>
    </source>
</evidence>
<keyword evidence="7" id="KW-0675">Receptor</keyword>
<dbReference type="PANTHER" id="PTHR47234:SF2">
    <property type="entry name" value="TONB-DEPENDENT RECEPTOR"/>
    <property type="match status" value="1"/>
</dbReference>
<name>A0ABU2ZGI6_9SPHN</name>
<reference evidence="7 8" key="1">
    <citation type="submission" date="2023-09" db="EMBL/GenBank/DDBJ databases">
        <authorList>
            <person name="Rey-Velasco X."/>
        </authorList>
    </citation>
    <scope>NUCLEOTIDE SEQUENCE [LARGE SCALE GENOMIC DNA]</scope>
    <source>
        <strain evidence="7 8">F390</strain>
    </source>
</reference>
<feature type="domain" description="TonB-dependent receptor-like beta-barrel" evidence="5">
    <location>
        <begin position="507"/>
        <end position="925"/>
    </location>
</feature>
<evidence type="ECO:0000256" key="1">
    <source>
        <dbReference type="ARBA" id="ARBA00004442"/>
    </source>
</evidence>
<feature type="domain" description="TonB-dependent receptor plug" evidence="6">
    <location>
        <begin position="32"/>
        <end position="154"/>
    </location>
</feature>
<keyword evidence="3" id="KW-0998">Cell outer membrane</keyword>
<evidence type="ECO:0000313" key="8">
    <source>
        <dbReference type="Proteomes" id="UP001259803"/>
    </source>
</evidence>
<gene>
    <name evidence="7" type="ORF">RM533_05825</name>
</gene>
<evidence type="ECO:0000256" key="3">
    <source>
        <dbReference type="ARBA" id="ARBA00023237"/>
    </source>
</evidence>
<keyword evidence="2 4" id="KW-0472">Membrane</keyword>
<evidence type="ECO:0000259" key="6">
    <source>
        <dbReference type="Pfam" id="PF07715"/>
    </source>
</evidence>
<dbReference type="InterPro" id="IPR036942">
    <property type="entry name" value="Beta-barrel_TonB_sf"/>
</dbReference>
<dbReference type="Proteomes" id="UP001259803">
    <property type="component" value="Unassembled WGS sequence"/>
</dbReference>
<accession>A0ABU2ZGI6</accession>
<dbReference type="EMBL" id="JAVRHS010000003">
    <property type="protein sequence ID" value="MDT0575698.1"/>
    <property type="molecule type" value="Genomic_DNA"/>
</dbReference>
<evidence type="ECO:0000256" key="2">
    <source>
        <dbReference type="ARBA" id="ARBA00023136"/>
    </source>
</evidence>
<comment type="similarity">
    <text evidence="4">Belongs to the TonB-dependent receptor family.</text>
</comment>
<dbReference type="Gene3D" id="2.170.130.10">
    <property type="entry name" value="TonB-dependent receptor, plug domain"/>
    <property type="match status" value="1"/>
</dbReference>
<protein>
    <submittedName>
        <fullName evidence="7">TonB-dependent receptor</fullName>
    </submittedName>
</protein>
<dbReference type="SUPFAM" id="SSF56935">
    <property type="entry name" value="Porins"/>
    <property type="match status" value="1"/>
</dbReference>